<reference evidence="2 3" key="1">
    <citation type="submission" date="2014-07" db="EMBL/GenBank/DDBJ databases">
        <title>Genome of Chryseobacterium formosense LMG 24722.</title>
        <authorList>
            <person name="Pipes S.E."/>
            <person name="Stropko S.J."/>
            <person name="Newman J.D."/>
        </authorList>
    </citation>
    <scope>NUCLEOTIDE SEQUENCE [LARGE SCALE GENOMIC DNA]</scope>
    <source>
        <strain evidence="2 3">LMG 24722</strain>
    </source>
</reference>
<dbReference type="Pfam" id="PF21956">
    <property type="entry name" value="DUF6922"/>
    <property type="match status" value="1"/>
</dbReference>
<dbReference type="STRING" id="236814.IX39_06130"/>
<evidence type="ECO:0000313" key="2">
    <source>
        <dbReference type="EMBL" id="KFF01426.1"/>
    </source>
</evidence>
<feature type="domain" description="DUF6922" evidence="1">
    <location>
        <begin position="10"/>
        <end position="60"/>
    </location>
</feature>
<comment type="caution">
    <text evidence="2">The sequence shown here is derived from an EMBL/GenBank/DDBJ whole genome shotgun (WGS) entry which is preliminary data.</text>
</comment>
<dbReference type="EMBL" id="JPRP01000001">
    <property type="protein sequence ID" value="KFF01426.1"/>
    <property type="molecule type" value="Genomic_DNA"/>
</dbReference>
<dbReference type="OrthoDB" id="1364214at2"/>
<dbReference type="Proteomes" id="UP000028713">
    <property type="component" value="Unassembled WGS sequence"/>
</dbReference>
<dbReference type="InterPro" id="IPR053830">
    <property type="entry name" value="DUF6922"/>
</dbReference>
<keyword evidence="3" id="KW-1185">Reference proteome</keyword>
<dbReference type="AlphaFoldDB" id="A0A085ZAG2"/>
<protein>
    <recommendedName>
        <fullName evidence="1">DUF6922 domain-containing protein</fullName>
    </recommendedName>
</protein>
<gene>
    <name evidence="2" type="ORF">IX39_06130</name>
</gene>
<evidence type="ECO:0000313" key="3">
    <source>
        <dbReference type="Proteomes" id="UP000028713"/>
    </source>
</evidence>
<name>A0A085ZAG2_9FLAO</name>
<dbReference type="RefSeq" id="WP_034677113.1">
    <property type="nucleotide sequence ID" value="NZ_FPAP01000002.1"/>
</dbReference>
<evidence type="ECO:0000259" key="1">
    <source>
        <dbReference type="Pfam" id="PF21956"/>
    </source>
</evidence>
<accession>A0A085ZAG2</accession>
<organism evidence="2 3">
    <name type="scientific">Chryseobacterium formosense</name>
    <dbReference type="NCBI Taxonomy" id="236814"/>
    <lineage>
        <taxon>Bacteria</taxon>
        <taxon>Pseudomonadati</taxon>
        <taxon>Bacteroidota</taxon>
        <taxon>Flavobacteriia</taxon>
        <taxon>Flavobacteriales</taxon>
        <taxon>Weeksellaceae</taxon>
        <taxon>Chryseobacterium group</taxon>
        <taxon>Chryseobacterium</taxon>
    </lineage>
</organism>
<sequence>MNSEITIKDFSQHLFWDVDLAIFDLENYKEFMVGRVVEYGKLKDWELLKSLYGKQKIKDISLNLRSLDAVSLSFLSTIFNIDKSEFRCYKHRQLVQNYWNS</sequence>
<dbReference type="eggNOG" id="ENOG50331D6">
    <property type="taxonomic scope" value="Bacteria"/>
</dbReference>
<proteinExistence type="predicted"/>